<comment type="caution">
    <text evidence="1">The sequence shown here is derived from an EMBL/GenBank/DDBJ whole genome shotgun (WGS) entry which is preliminary data.</text>
</comment>
<reference evidence="1 2" key="1">
    <citation type="submission" date="2014-12" db="EMBL/GenBank/DDBJ databases">
        <title>Whole genome sequence of Candidatus Rickettsia asemboensis strain NMRCii isolated from cat fleas in west Kenya.</title>
        <authorList>
            <person name="Jima D."/>
            <person name="Luce-Fedrow A."/>
            <person name="Yang Y."/>
            <person name="Maina A.N."/>
            <person name="Snesrud E.C."/>
            <person name="Jarman R.G."/>
            <person name="Richards A.L."/>
            <person name="Hang J."/>
        </authorList>
    </citation>
    <scope>NUCLEOTIDE SEQUENCE [LARGE SCALE GENOMIC DNA]</scope>
    <source>
        <strain evidence="1 2">NMRCii</strain>
    </source>
</reference>
<dbReference type="RefSeq" id="WP_041077816.1">
    <property type="nucleotide sequence ID" value="NZ_JWSW01000004.1"/>
</dbReference>
<dbReference type="SUPFAM" id="SSF101386">
    <property type="entry name" value="all-alpha NTP pyrophosphatases"/>
    <property type="match status" value="1"/>
</dbReference>
<sequence>MTKLVRDLIPKIILESGRIPVTHIAESYEYKELLKNKLLEEVEEFLQDEYMEEVADILEVLEAICNINDYKLKDILKIKKQKKKVNGGFNNKIVLEKITN</sequence>
<organism evidence="1 2">
    <name type="scientific">Rickettsia asembonensis</name>
    <dbReference type="NCBI Taxonomy" id="1068590"/>
    <lineage>
        <taxon>Bacteria</taxon>
        <taxon>Pseudomonadati</taxon>
        <taxon>Pseudomonadota</taxon>
        <taxon>Alphaproteobacteria</taxon>
        <taxon>Rickettsiales</taxon>
        <taxon>Rickettsiaceae</taxon>
        <taxon>Rickettsieae</taxon>
        <taxon>Rickettsia</taxon>
        <taxon>spotted fever group</taxon>
    </lineage>
</organism>
<name>A0A0C2MPT2_9RICK</name>
<evidence type="ECO:0000313" key="1">
    <source>
        <dbReference type="EMBL" id="KIJ89206.1"/>
    </source>
</evidence>
<keyword evidence="2" id="KW-1185">Reference proteome</keyword>
<accession>A0A0C2MPT2</accession>
<gene>
    <name evidence="1" type="ORF">SB78_00920</name>
</gene>
<dbReference type="Proteomes" id="UP000031952">
    <property type="component" value="Unassembled WGS sequence"/>
</dbReference>
<dbReference type="InterPro" id="IPR038735">
    <property type="entry name" value="MSMEG_1276-like_NTP-PPase_dom"/>
</dbReference>
<dbReference type="AlphaFoldDB" id="A0A0C2MPT2"/>
<dbReference type="CDD" id="cd11532">
    <property type="entry name" value="NTP-PPase_COG4997"/>
    <property type="match status" value="1"/>
</dbReference>
<evidence type="ECO:0008006" key="3">
    <source>
        <dbReference type="Google" id="ProtNLM"/>
    </source>
</evidence>
<protein>
    <recommendedName>
        <fullName evidence="3">Phosphoribosyl-ATP pyrophosphohydrolase</fullName>
    </recommendedName>
</protein>
<evidence type="ECO:0000313" key="2">
    <source>
        <dbReference type="Proteomes" id="UP000031952"/>
    </source>
</evidence>
<proteinExistence type="predicted"/>
<dbReference type="EMBL" id="JWSW01000004">
    <property type="protein sequence ID" value="KIJ89206.1"/>
    <property type="molecule type" value="Genomic_DNA"/>
</dbReference>